<dbReference type="InterPro" id="IPR010982">
    <property type="entry name" value="Lambda_DNA-bd_dom_sf"/>
</dbReference>
<proteinExistence type="predicted"/>
<accession>A0A2M8Q0D7</accession>
<name>A0A2M8Q0D7_9CHLR</name>
<dbReference type="PANTHER" id="PTHR46558:SF13">
    <property type="entry name" value="HTH-TYPE TRANSCRIPTIONAL REGULATOR IMMR"/>
    <property type="match status" value="1"/>
</dbReference>
<dbReference type="InterPro" id="IPR001387">
    <property type="entry name" value="Cro/C1-type_HTH"/>
</dbReference>
<comment type="caution">
    <text evidence="3">The sequence shown here is derived from an EMBL/GenBank/DDBJ whole genome shotgun (WGS) entry which is preliminary data.</text>
</comment>
<dbReference type="Pfam" id="PF01381">
    <property type="entry name" value="HTH_3"/>
    <property type="match status" value="1"/>
</dbReference>
<dbReference type="SUPFAM" id="SSF47413">
    <property type="entry name" value="lambda repressor-like DNA-binding domains"/>
    <property type="match status" value="1"/>
</dbReference>
<dbReference type="Proteomes" id="UP000228947">
    <property type="component" value="Unassembled WGS sequence"/>
</dbReference>
<evidence type="ECO:0000313" key="4">
    <source>
        <dbReference type="Proteomes" id="UP000228947"/>
    </source>
</evidence>
<evidence type="ECO:0000313" key="3">
    <source>
        <dbReference type="EMBL" id="PJF43262.1"/>
    </source>
</evidence>
<evidence type="ECO:0000256" key="1">
    <source>
        <dbReference type="ARBA" id="ARBA00023125"/>
    </source>
</evidence>
<dbReference type="EMBL" id="PGTL01000002">
    <property type="protein sequence ID" value="PJF43262.1"/>
    <property type="molecule type" value="Genomic_DNA"/>
</dbReference>
<feature type="domain" description="HTH cro/C1-type" evidence="2">
    <location>
        <begin position="15"/>
        <end position="69"/>
    </location>
</feature>
<dbReference type="PANTHER" id="PTHR46558">
    <property type="entry name" value="TRACRIPTIONAL REGULATORY PROTEIN-RELATED-RELATED"/>
    <property type="match status" value="1"/>
</dbReference>
<dbReference type="SMART" id="SM00530">
    <property type="entry name" value="HTH_XRE"/>
    <property type="match status" value="1"/>
</dbReference>
<evidence type="ECO:0000259" key="2">
    <source>
        <dbReference type="PROSITE" id="PS50943"/>
    </source>
</evidence>
<reference evidence="3 4" key="1">
    <citation type="submission" date="2017-11" db="EMBL/GenBank/DDBJ databases">
        <title>Evolution of Phototrophy in the Chloroflexi Phylum Driven by Horizontal Gene Transfer.</title>
        <authorList>
            <person name="Ward L.M."/>
            <person name="Hemp J."/>
            <person name="Shih P.M."/>
            <person name="Mcglynn S.E."/>
            <person name="Fischer W."/>
        </authorList>
    </citation>
    <scope>NUCLEOTIDE SEQUENCE [LARGE SCALE GENOMIC DNA]</scope>
    <source>
        <strain evidence="3">CP1_1M</strain>
    </source>
</reference>
<gene>
    <name evidence="3" type="ORF">CUN50_00765</name>
</gene>
<keyword evidence="1" id="KW-0238">DNA-binding</keyword>
<dbReference type="CDD" id="cd00093">
    <property type="entry name" value="HTH_XRE"/>
    <property type="match status" value="1"/>
</dbReference>
<dbReference type="Gene3D" id="1.10.260.40">
    <property type="entry name" value="lambda repressor-like DNA-binding domains"/>
    <property type="match status" value="1"/>
</dbReference>
<dbReference type="GO" id="GO:0003677">
    <property type="term" value="F:DNA binding"/>
    <property type="evidence" value="ECO:0007669"/>
    <property type="project" value="UniProtKB-KW"/>
</dbReference>
<protein>
    <recommendedName>
        <fullName evidence="2">HTH cro/C1-type domain-containing protein</fullName>
    </recommendedName>
</protein>
<sequence>MPRRHNAQNSLGNLLRKLRRIAGKKQCEVAELLGVHRETVSRWENDRDKPSIDMLIEFANVVSARDDQLHELIMLERNVQTRFLPWNKMKPLMEQIAEDIAETPFPAYLLDYRGRFWVINEAVADMVNMPFEEIKCLLREYKRISYLDVVFDSRLPFKGKLENYDNVARQEVARYKYINMYRRHEKFYQNTLQDAKERFGPEDYRYFKSVWYKLDETMLHELLNGIRTNVTIRNGERKQFYWLHTELIFQLGRDLFTKLWYCPHDWQPVRSIPQPVVRLWDLVNIHDHFEGEWQP</sequence>
<dbReference type="PROSITE" id="PS50943">
    <property type="entry name" value="HTH_CROC1"/>
    <property type="match status" value="1"/>
</dbReference>
<dbReference type="AlphaFoldDB" id="A0A2M8Q0D7"/>
<dbReference type="Gene3D" id="3.30.450.180">
    <property type="match status" value="1"/>
</dbReference>
<organism evidence="3 4">
    <name type="scientific">Candidatus Thermofonsia Clade 1 bacterium</name>
    <dbReference type="NCBI Taxonomy" id="2364210"/>
    <lineage>
        <taxon>Bacteria</taxon>
        <taxon>Bacillati</taxon>
        <taxon>Chloroflexota</taxon>
        <taxon>Candidatus Thermofontia</taxon>
        <taxon>Candidatus Thermofonsia Clade 1</taxon>
    </lineage>
</organism>